<evidence type="ECO:0000256" key="1">
    <source>
        <dbReference type="SAM" id="SignalP"/>
    </source>
</evidence>
<evidence type="ECO:0000313" key="3">
    <source>
        <dbReference type="Proteomes" id="UP001390669"/>
    </source>
</evidence>
<sequence>MNNRQFVCSVEVWLMAALMLGGPAYAQTNGPGDTRVGCIHLDASGAHFIDVTNRTRTQAIADMQAAQASGGNAGDPCLSGRVADVPARVYAGLAKKYPAHFAPLPGATASRPAVVPSAASSTAAPFNATYAFTNLDALVPPAFLPFFSVTGLASNGRVYGALYDNNFNEWVAVYANGSITPLVAGVISTVSHNGIVGGSIVTDPVNYYTQAAIFRGNSVELVPRLAGEITSNVTTINDSGTAIVVSYDANFNGTVYGYRNGKALPVNVSIPGLYPSIMGMNNAGVLVGYVTIQEGPTSYSWLAFSYDLDKGTTTTLPPLPSNPFSWATGINGQGDIVGYSWGPTADERIGIWPASGGGFVEYFHEGTPQYPTVSNELLINDEDVIVITRTTDLNSYLVPSQGVRLSLTHLINYDPSTDGLPSYVFGLNNAGAITGLTTGPGYMDFLLLPQPGKQ</sequence>
<evidence type="ECO:0000313" key="2">
    <source>
        <dbReference type="EMBL" id="MEM5452349.1"/>
    </source>
</evidence>
<keyword evidence="1" id="KW-0732">Signal</keyword>
<dbReference type="RefSeq" id="WP_406954023.1">
    <property type="nucleotide sequence ID" value="NZ_JAYMRW010000020.1"/>
</dbReference>
<comment type="caution">
    <text evidence="2">The sequence shown here is derived from an EMBL/GenBank/DDBJ whole genome shotgun (WGS) entry which is preliminary data.</text>
</comment>
<proteinExistence type="predicted"/>
<accession>A0ABU9SMW5</accession>
<dbReference type="Proteomes" id="UP001390669">
    <property type="component" value="Unassembled WGS sequence"/>
</dbReference>
<gene>
    <name evidence="2" type="ORF">VSR33_33405</name>
</gene>
<feature type="signal peptide" evidence="1">
    <location>
        <begin position="1"/>
        <end position="26"/>
    </location>
</feature>
<reference evidence="2 3" key="1">
    <citation type="submission" date="2024-01" db="EMBL/GenBank/DDBJ databases">
        <title>The diversity of rhizobia nodulating Mimosa spp. in eleven states of Brazil covering several biomes is determined by host plant, location, and edaphic factors.</title>
        <authorList>
            <person name="Rouws L."/>
            <person name="Barauna A."/>
            <person name="Beukes C."/>
            <person name="De Faria S.M."/>
            <person name="Gross E."/>
            <person name="Dos Reis Junior F.B."/>
            <person name="Simon M."/>
            <person name="Maluk M."/>
            <person name="Odee D.W."/>
            <person name="Kenicer G."/>
            <person name="Young J.P.W."/>
            <person name="Reis V.M."/>
            <person name="Zilli J."/>
            <person name="James E.K."/>
        </authorList>
    </citation>
    <scope>NUCLEOTIDE SEQUENCE [LARGE SCALE GENOMIC DNA]</scope>
    <source>
        <strain evidence="2 3">JPY164</strain>
    </source>
</reference>
<organism evidence="2 3">
    <name type="scientific">Paraburkholderia guartelaensis</name>
    <dbReference type="NCBI Taxonomy" id="2546446"/>
    <lineage>
        <taxon>Bacteria</taxon>
        <taxon>Pseudomonadati</taxon>
        <taxon>Pseudomonadota</taxon>
        <taxon>Betaproteobacteria</taxon>
        <taxon>Burkholderiales</taxon>
        <taxon>Burkholderiaceae</taxon>
        <taxon>Paraburkholderia</taxon>
    </lineage>
</organism>
<evidence type="ECO:0008006" key="4">
    <source>
        <dbReference type="Google" id="ProtNLM"/>
    </source>
</evidence>
<keyword evidence="3" id="KW-1185">Reference proteome</keyword>
<dbReference type="EMBL" id="JAYMRW010000020">
    <property type="protein sequence ID" value="MEM5452349.1"/>
    <property type="molecule type" value="Genomic_DNA"/>
</dbReference>
<name>A0ABU9SMW5_9BURK</name>
<protein>
    <recommendedName>
        <fullName evidence="4">DUF3466 family protein</fullName>
    </recommendedName>
</protein>
<feature type="chain" id="PRO_5045806444" description="DUF3466 family protein" evidence="1">
    <location>
        <begin position="27"/>
        <end position="454"/>
    </location>
</feature>